<organism evidence="1 2">
    <name type="scientific">Noviherbaspirillum saxi</name>
    <dbReference type="NCBI Taxonomy" id="2320863"/>
    <lineage>
        <taxon>Bacteria</taxon>
        <taxon>Pseudomonadati</taxon>
        <taxon>Pseudomonadota</taxon>
        <taxon>Betaproteobacteria</taxon>
        <taxon>Burkholderiales</taxon>
        <taxon>Oxalobacteraceae</taxon>
        <taxon>Noviherbaspirillum</taxon>
    </lineage>
</organism>
<dbReference type="EMBL" id="QYUO01000001">
    <property type="protein sequence ID" value="RJF98988.1"/>
    <property type="molecule type" value="Genomic_DNA"/>
</dbReference>
<gene>
    <name evidence="1" type="ORF">D3871_11050</name>
</gene>
<evidence type="ECO:0000313" key="1">
    <source>
        <dbReference type="EMBL" id="RJF98988.1"/>
    </source>
</evidence>
<proteinExistence type="predicted"/>
<dbReference type="OrthoDB" id="8721757at2"/>
<protein>
    <submittedName>
        <fullName evidence="1">Uncharacterized protein</fullName>
    </submittedName>
</protein>
<dbReference type="RefSeq" id="WP_119768934.1">
    <property type="nucleotide sequence ID" value="NZ_QYUO01000001.1"/>
</dbReference>
<dbReference type="Proteomes" id="UP000265955">
    <property type="component" value="Unassembled WGS sequence"/>
</dbReference>
<comment type="caution">
    <text evidence="1">The sequence shown here is derived from an EMBL/GenBank/DDBJ whole genome shotgun (WGS) entry which is preliminary data.</text>
</comment>
<dbReference type="AlphaFoldDB" id="A0A3A3FWI6"/>
<accession>A0A3A3FWI6</accession>
<name>A0A3A3FWI6_9BURK</name>
<reference evidence="2" key="1">
    <citation type="submission" date="2018-09" db="EMBL/GenBank/DDBJ databases">
        <authorList>
            <person name="Zhu H."/>
        </authorList>
    </citation>
    <scope>NUCLEOTIDE SEQUENCE [LARGE SCALE GENOMIC DNA]</scope>
    <source>
        <strain evidence="2">K1R23-30</strain>
    </source>
</reference>
<sequence length="96" mass="11163">MEQWVERIHNSVVFPRRSFMQIETIGKYQIHLLAHEVAGGKQWDPFITILKFDDLAGDFRCVLEKRRAADTPLDTYEQAIEVARQIGTMMLKKGEV</sequence>
<evidence type="ECO:0000313" key="2">
    <source>
        <dbReference type="Proteomes" id="UP000265955"/>
    </source>
</evidence>
<keyword evidence="2" id="KW-1185">Reference proteome</keyword>